<feature type="region of interest" description="Disordered" evidence="1">
    <location>
        <begin position="1"/>
        <end position="38"/>
    </location>
</feature>
<dbReference type="SMART" id="SM01173">
    <property type="entry name" value="DUF4187"/>
    <property type="match status" value="1"/>
</dbReference>
<reference evidence="3" key="1">
    <citation type="submission" date="2020-06" db="EMBL/GenBank/DDBJ databases">
        <authorList>
            <person name="Ji K."/>
            <person name="Li J."/>
        </authorList>
    </citation>
    <scope>NUCLEOTIDE SEQUENCE</scope>
    <source>
        <strain evidence="3">JKM2019</strain>
        <tissue evidence="3">Whole body</tissue>
    </source>
</reference>
<dbReference type="Pfam" id="PF13821">
    <property type="entry name" value="DUF4187"/>
    <property type="match status" value="1"/>
</dbReference>
<dbReference type="Proteomes" id="UP000828236">
    <property type="component" value="Unassembled WGS sequence"/>
</dbReference>
<reference evidence="3" key="2">
    <citation type="journal article" date="2021" name="World Allergy Organ. J.">
        <title>Chromosome-level assembly of Dermatophagoides farinae genome and transcriptome reveals two novel allergens Der f 37 and Der f 39.</title>
        <authorList>
            <person name="Chen J."/>
            <person name="Cai Z."/>
            <person name="Fan D."/>
            <person name="Hu J."/>
            <person name="Hou Y."/>
            <person name="He Y."/>
            <person name="Zhang Z."/>
            <person name="Zhao Z."/>
            <person name="Gao P."/>
            <person name="Hu W."/>
            <person name="Sun J."/>
            <person name="Li J."/>
            <person name="Ji K."/>
        </authorList>
    </citation>
    <scope>NUCLEOTIDE SEQUENCE</scope>
    <source>
        <strain evidence="3">JKM2019</strain>
    </source>
</reference>
<dbReference type="InterPro" id="IPR025239">
    <property type="entry name" value="DUF4187"/>
</dbReference>
<gene>
    <name evidence="3" type="ORF">HUG17_4070</name>
</gene>
<comment type="caution">
    <text evidence="3">The sequence shown here is derived from an EMBL/GenBank/DDBJ whole genome shotgun (WGS) entry which is preliminary data.</text>
</comment>
<dbReference type="PANTHER" id="PTHR21032:SF0">
    <property type="entry name" value="G PATCH DOMAIN-CONTAINING PROTEIN 11"/>
    <property type="match status" value="1"/>
</dbReference>
<protein>
    <submittedName>
        <fullName evidence="3">G patch domain-containing protein 11</fullName>
    </submittedName>
</protein>
<feature type="domain" description="DUF4187" evidence="2">
    <location>
        <begin position="172"/>
        <end position="231"/>
    </location>
</feature>
<organism evidence="3">
    <name type="scientific">Dermatophagoides farinae</name>
    <name type="common">American house dust mite</name>
    <dbReference type="NCBI Taxonomy" id="6954"/>
    <lineage>
        <taxon>Eukaryota</taxon>
        <taxon>Metazoa</taxon>
        <taxon>Ecdysozoa</taxon>
        <taxon>Arthropoda</taxon>
        <taxon>Chelicerata</taxon>
        <taxon>Arachnida</taxon>
        <taxon>Acari</taxon>
        <taxon>Acariformes</taxon>
        <taxon>Sarcoptiformes</taxon>
        <taxon>Astigmata</taxon>
        <taxon>Psoroptidia</taxon>
        <taxon>Analgoidea</taxon>
        <taxon>Pyroglyphidae</taxon>
        <taxon>Dermatophagoidinae</taxon>
        <taxon>Dermatophagoides</taxon>
    </lineage>
</organism>
<name>A0A9D4NXK7_DERFA</name>
<evidence type="ECO:0000256" key="1">
    <source>
        <dbReference type="SAM" id="MobiDB-lite"/>
    </source>
</evidence>
<dbReference type="EMBL" id="SDOV01000007">
    <property type="protein sequence ID" value="KAH7640037.1"/>
    <property type="molecule type" value="Genomic_DNA"/>
</dbReference>
<dbReference type="InterPro" id="IPR039249">
    <property type="entry name" value="GPATCH11"/>
</dbReference>
<dbReference type="PANTHER" id="PTHR21032">
    <property type="entry name" value="G PATCH DOMAIN-CONTAINING PROTEIN 11"/>
    <property type="match status" value="1"/>
</dbReference>
<proteinExistence type="predicted"/>
<dbReference type="AlphaFoldDB" id="A0A9D4NXK7"/>
<accession>A0A9D4NXK7</accession>
<evidence type="ECO:0000313" key="3">
    <source>
        <dbReference type="EMBL" id="KAH7640037.1"/>
    </source>
</evidence>
<dbReference type="GO" id="GO:0000776">
    <property type="term" value="C:kinetochore"/>
    <property type="evidence" value="ECO:0007669"/>
    <property type="project" value="TreeGrafter"/>
</dbReference>
<sequence length="231" mass="27187">MSISSKTSKFVVGVDNKKHDAAPNDNGDDDDDDYMSDKFLINDNSSQKTSLLHSHKQKYEHERYKRRMECQPKSKQIIKAMEEEKRQAGLSKPLLDPENKGFRLLQKMMTKTNDKIGSSSSCDQETNLKRKTVEQLIMERRPIDIELRIGRKGLGHESSVRNKRLKSESINKDNKRNFDQIDQDKFLRYQRLEQLDHYVRSEYFYCLWCGCRYDSNDDLIDNCPGNTRQLH</sequence>
<evidence type="ECO:0000259" key="2">
    <source>
        <dbReference type="SMART" id="SM01173"/>
    </source>
</evidence>